<dbReference type="InterPro" id="IPR027949">
    <property type="entry name" value="Chloroplast_duf"/>
</dbReference>
<evidence type="ECO:0000313" key="2">
    <source>
        <dbReference type="Proteomes" id="UP000594261"/>
    </source>
</evidence>
<dbReference type="Pfam" id="PF14476">
    <property type="entry name" value="Chloroplast_duf"/>
    <property type="match status" value="1"/>
</dbReference>
<proteinExistence type="predicted"/>
<dbReference type="OMA" id="CHIEGRE"/>
<dbReference type="AlphaFoldDB" id="A0A7N2LEE1"/>
<accession>A0A7N2LEE1</accession>
<evidence type="ECO:0008006" key="3">
    <source>
        <dbReference type="Google" id="ProtNLM"/>
    </source>
</evidence>
<dbReference type="InParanoid" id="A0A7N2LEE1"/>
<dbReference type="Gramene" id="QL04p024198:mrna">
    <property type="protein sequence ID" value="QL04p024198:mrna"/>
    <property type="gene ID" value="QL04p024198"/>
</dbReference>
<reference evidence="1" key="2">
    <citation type="submission" date="2021-01" db="UniProtKB">
        <authorList>
            <consortium name="EnsemblPlants"/>
        </authorList>
    </citation>
    <scope>IDENTIFICATION</scope>
</reference>
<dbReference type="EnsemblPlants" id="QL04p024198:mrna">
    <property type="protein sequence ID" value="QL04p024198:mrna"/>
    <property type="gene ID" value="QL04p024198"/>
</dbReference>
<dbReference type="Proteomes" id="UP000594261">
    <property type="component" value="Chromosome 4"/>
</dbReference>
<name>A0A7N2LEE1_QUELO</name>
<evidence type="ECO:0000313" key="1">
    <source>
        <dbReference type="EnsemblPlants" id="QL04p024198:mrna"/>
    </source>
</evidence>
<protein>
    <recommendedName>
        <fullName evidence="3">F-box protein</fullName>
    </recommendedName>
</protein>
<dbReference type="PANTHER" id="PTHR33358:SF12">
    <property type="entry name" value="F-BOX PROTEIN WITH A DOMAIN PROTEIN"/>
    <property type="match status" value="1"/>
</dbReference>
<organism evidence="1 2">
    <name type="scientific">Quercus lobata</name>
    <name type="common">Valley oak</name>
    <dbReference type="NCBI Taxonomy" id="97700"/>
    <lineage>
        <taxon>Eukaryota</taxon>
        <taxon>Viridiplantae</taxon>
        <taxon>Streptophyta</taxon>
        <taxon>Embryophyta</taxon>
        <taxon>Tracheophyta</taxon>
        <taxon>Spermatophyta</taxon>
        <taxon>Magnoliopsida</taxon>
        <taxon>eudicotyledons</taxon>
        <taxon>Gunneridae</taxon>
        <taxon>Pentapetalae</taxon>
        <taxon>rosids</taxon>
        <taxon>fabids</taxon>
        <taxon>Fagales</taxon>
        <taxon>Fagaceae</taxon>
        <taxon>Quercus</taxon>
    </lineage>
</organism>
<dbReference type="EMBL" id="LRBV02000004">
    <property type="status" value="NOT_ANNOTATED_CDS"/>
    <property type="molecule type" value="Genomic_DNA"/>
</dbReference>
<sequence>MASLQASPLILSSSKKISAAIPVPKLPRVPMSVPKMPTRTVVEELNIRAEFTKTVPIVVESYNSTSIANTQLYALLEAVADRAAATGLLLIMNKIQPSQLAEEQRNATRLFKQLQSQIQTILTLGTSTQDDVKIVMEKVLALDKAFPLPLLGAMLEKFPSKFEPAVWWPSKQSQNKTKAQEVVKRKDIKDYARLGNLALKINRILAISGPLLTGIAAIGSTFVGNGSWAAIIAVAAGALGSAVNAFEHGGQVGMVFETYRNNAGFFRLLEESIEGTLEEKD</sequence>
<reference evidence="1 2" key="1">
    <citation type="journal article" date="2016" name="G3 (Bethesda)">
        <title>First Draft Assembly and Annotation of the Genome of a California Endemic Oak Quercus lobata Nee (Fagaceae).</title>
        <authorList>
            <person name="Sork V.L."/>
            <person name="Fitz-Gibbon S.T."/>
            <person name="Puiu D."/>
            <person name="Crepeau M."/>
            <person name="Gugger P.F."/>
            <person name="Sherman R."/>
            <person name="Stevens K."/>
            <person name="Langley C.H."/>
            <person name="Pellegrini M."/>
            <person name="Salzberg S.L."/>
        </authorList>
    </citation>
    <scope>NUCLEOTIDE SEQUENCE [LARGE SCALE GENOMIC DNA]</scope>
    <source>
        <strain evidence="1 2">cv. SW786</strain>
    </source>
</reference>
<dbReference type="PANTHER" id="PTHR33358">
    <property type="entry name" value="F-BOX PROTEIN WITH A DOMAIN PROTEIN"/>
    <property type="match status" value="1"/>
</dbReference>
<keyword evidence="2" id="KW-1185">Reference proteome</keyword>